<sequence>MNSCLSITKIRPCLKPFSPFADFFAVCRRMVRANKKDEAPKSESSPVKDEAPKSESNPEKDEAPKSESNPEKDEAPLNSISDKEEEEDEDEEEYYEEEEEEEDDDEREHEEEEEEKVNNGGNAVAVVNNEEVETNKENAVKEDEKKAKEPKNSEKSGQNSKNKEKIPGARNKNRKQDEQKESVTLAVNGDKPESSNKKKGSKRVESMGMVFMCSSKTKTDCFRYKILGLPENKKDQVLKIYKGMRLFLFDVDLRLMYGVFKAAGPGGYNIEPRAFKSEFPSQVRFTVLDDCVPLAEEKFKHVLKENYYARNKFESLLKADQVKKLCKLFVRVGRGGGRSKSAVKARRAQPVETRRIRRDEIRRNQPDDRITSRARETRKRRVRDEERRPRSPVREKRRYTDYDHERSRVLYDHEPPLPRYHPAPPPAAIGSPVRLYAYERQPLDIRQPFDIPPYVRDHVPDHHTFRVLDRDRSRDQDPYPVYSREPPLYHDTLYAIPQEHHHLVSRDYHPPAIRTPEYRIDGGSRVANYRDAEIARDYRSPALPLPEYRSTTRYRY</sequence>
<dbReference type="EMBL" id="CM042018">
    <property type="protein sequence ID" value="KAI3830056.1"/>
    <property type="molecule type" value="Genomic_DNA"/>
</dbReference>
<reference evidence="2" key="1">
    <citation type="journal article" date="2022" name="Mol. Ecol. Resour.">
        <title>The genomes of chicory, endive, great burdock and yacon provide insights into Asteraceae palaeo-polyploidization history and plant inulin production.</title>
        <authorList>
            <person name="Fan W."/>
            <person name="Wang S."/>
            <person name="Wang H."/>
            <person name="Wang A."/>
            <person name="Jiang F."/>
            <person name="Liu H."/>
            <person name="Zhao H."/>
            <person name="Xu D."/>
            <person name="Zhang Y."/>
        </authorList>
    </citation>
    <scope>NUCLEOTIDE SEQUENCE [LARGE SCALE GENOMIC DNA]</scope>
    <source>
        <strain evidence="2">cv. Yunnan</strain>
    </source>
</reference>
<dbReference type="Proteomes" id="UP001056120">
    <property type="component" value="Linkage Group LG01"/>
</dbReference>
<organism evidence="1 2">
    <name type="scientific">Smallanthus sonchifolius</name>
    <dbReference type="NCBI Taxonomy" id="185202"/>
    <lineage>
        <taxon>Eukaryota</taxon>
        <taxon>Viridiplantae</taxon>
        <taxon>Streptophyta</taxon>
        <taxon>Embryophyta</taxon>
        <taxon>Tracheophyta</taxon>
        <taxon>Spermatophyta</taxon>
        <taxon>Magnoliopsida</taxon>
        <taxon>eudicotyledons</taxon>
        <taxon>Gunneridae</taxon>
        <taxon>Pentapetalae</taxon>
        <taxon>asterids</taxon>
        <taxon>campanulids</taxon>
        <taxon>Asterales</taxon>
        <taxon>Asteraceae</taxon>
        <taxon>Asteroideae</taxon>
        <taxon>Heliantheae alliance</taxon>
        <taxon>Millerieae</taxon>
        <taxon>Smallanthus</taxon>
    </lineage>
</organism>
<name>A0ACB9KCL1_9ASTR</name>
<evidence type="ECO:0000313" key="1">
    <source>
        <dbReference type="EMBL" id="KAI3830056.1"/>
    </source>
</evidence>
<proteinExistence type="predicted"/>
<keyword evidence="2" id="KW-1185">Reference proteome</keyword>
<evidence type="ECO:0000313" key="2">
    <source>
        <dbReference type="Proteomes" id="UP001056120"/>
    </source>
</evidence>
<protein>
    <submittedName>
        <fullName evidence="1">Uncharacterized protein</fullName>
    </submittedName>
</protein>
<comment type="caution">
    <text evidence="1">The sequence shown here is derived from an EMBL/GenBank/DDBJ whole genome shotgun (WGS) entry which is preliminary data.</text>
</comment>
<gene>
    <name evidence="1" type="ORF">L1987_04189</name>
</gene>
<reference evidence="1 2" key="2">
    <citation type="journal article" date="2022" name="Mol. Ecol. Resour.">
        <title>The genomes of chicory, endive, great burdock and yacon provide insights into Asteraceae paleo-polyploidization history and plant inulin production.</title>
        <authorList>
            <person name="Fan W."/>
            <person name="Wang S."/>
            <person name="Wang H."/>
            <person name="Wang A."/>
            <person name="Jiang F."/>
            <person name="Liu H."/>
            <person name="Zhao H."/>
            <person name="Xu D."/>
            <person name="Zhang Y."/>
        </authorList>
    </citation>
    <scope>NUCLEOTIDE SEQUENCE [LARGE SCALE GENOMIC DNA]</scope>
    <source>
        <strain evidence="2">cv. Yunnan</strain>
        <tissue evidence="1">Leaves</tissue>
    </source>
</reference>
<accession>A0ACB9KCL1</accession>